<sequence length="184" mass="20179">MPKKHHHTYKTSSSNTYVHPSFRSASAGSPSNVDSSANAKSVNERLQQLRLEQTPHASRERKSQLASLATQRTVPPLQRQLLGLPETAPPPPKAGGARRRGRGPPGPAAPQSWLDGRAGEVPDAQRGLLDSMHSPRSARRPGAEDRVEALARVESKEFSTLSMVREWEASPSIYVDAYRLLTIF</sequence>
<dbReference type="EMBL" id="MU001693">
    <property type="protein sequence ID" value="KAF2454008.1"/>
    <property type="molecule type" value="Genomic_DNA"/>
</dbReference>
<feature type="compositionally biased region" description="Polar residues" evidence="1">
    <location>
        <begin position="10"/>
        <end position="46"/>
    </location>
</feature>
<dbReference type="AlphaFoldDB" id="A0A6A6NR09"/>
<proteinExistence type="predicted"/>
<name>A0A6A6NR09_9PEZI</name>
<feature type="compositionally biased region" description="Polar residues" evidence="1">
    <location>
        <begin position="64"/>
        <end position="73"/>
    </location>
</feature>
<dbReference type="OrthoDB" id="193467at2759"/>
<gene>
    <name evidence="2" type="ORF">BDY21DRAFT_110331</name>
</gene>
<feature type="region of interest" description="Disordered" evidence="1">
    <location>
        <begin position="1"/>
        <end position="145"/>
    </location>
</feature>
<reference evidence="2" key="1">
    <citation type="journal article" date="2020" name="Stud. Mycol.">
        <title>101 Dothideomycetes genomes: a test case for predicting lifestyles and emergence of pathogens.</title>
        <authorList>
            <person name="Haridas S."/>
            <person name="Albert R."/>
            <person name="Binder M."/>
            <person name="Bloem J."/>
            <person name="Labutti K."/>
            <person name="Salamov A."/>
            <person name="Andreopoulos B."/>
            <person name="Baker S."/>
            <person name="Barry K."/>
            <person name="Bills G."/>
            <person name="Bluhm B."/>
            <person name="Cannon C."/>
            <person name="Castanera R."/>
            <person name="Culley D."/>
            <person name="Daum C."/>
            <person name="Ezra D."/>
            <person name="Gonzalez J."/>
            <person name="Henrissat B."/>
            <person name="Kuo A."/>
            <person name="Liang C."/>
            <person name="Lipzen A."/>
            <person name="Lutzoni F."/>
            <person name="Magnuson J."/>
            <person name="Mondo S."/>
            <person name="Nolan M."/>
            <person name="Ohm R."/>
            <person name="Pangilinan J."/>
            <person name="Park H.-J."/>
            <person name="Ramirez L."/>
            <person name="Alfaro M."/>
            <person name="Sun H."/>
            <person name="Tritt A."/>
            <person name="Yoshinaga Y."/>
            <person name="Zwiers L.-H."/>
            <person name="Turgeon B."/>
            <person name="Goodwin S."/>
            <person name="Spatafora J."/>
            <person name="Crous P."/>
            <person name="Grigoriev I."/>
        </authorList>
    </citation>
    <scope>NUCLEOTIDE SEQUENCE</scope>
    <source>
        <strain evidence="2">ATCC 16933</strain>
    </source>
</reference>
<evidence type="ECO:0000313" key="2">
    <source>
        <dbReference type="EMBL" id="KAF2454008.1"/>
    </source>
</evidence>
<accession>A0A6A6NR09</accession>
<dbReference type="Proteomes" id="UP000799766">
    <property type="component" value="Unassembled WGS sequence"/>
</dbReference>
<keyword evidence="3" id="KW-1185">Reference proteome</keyword>
<evidence type="ECO:0000313" key="3">
    <source>
        <dbReference type="Proteomes" id="UP000799766"/>
    </source>
</evidence>
<evidence type="ECO:0000256" key="1">
    <source>
        <dbReference type="SAM" id="MobiDB-lite"/>
    </source>
</evidence>
<protein>
    <submittedName>
        <fullName evidence="2">Uncharacterized protein</fullName>
    </submittedName>
</protein>
<organism evidence="2 3">
    <name type="scientific">Lineolata rhizophorae</name>
    <dbReference type="NCBI Taxonomy" id="578093"/>
    <lineage>
        <taxon>Eukaryota</taxon>
        <taxon>Fungi</taxon>
        <taxon>Dikarya</taxon>
        <taxon>Ascomycota</taxon>
        <taxon>Pezizomycotina</taxon>
        <taxon>Dothideomycetes</taxon>
        <taxon>Dothideomycetes incertae sedis</taxon>
        <taxon>Lineolatales</taxon>
        <taxon>Lineolataceae</taxon>
        <taxon>Lineolata</taxon>
    </lineage>
</organism>